<gene>
    <name evidence="2" type="ORF">METZ01_LOCUS190805</name>
</gene>
<feature type="compositionally biased region" description="Polar residues" evidence="1">
    <location>
        <begin position="8"/>
        <end position="17"/>
    </location>
</feature>
<reference evidence="2" key="1">
    <citation type="submission" date="2018-05" db="EMBL/GenBank/DDBJ databases">
        <authorList>
            <person name="Lanie J.A."/>
            <person name="Ng W.-L."/>
            <person name="Kazmierczak K.M."/>
            <person name="Andrzejewski T.M."/>
            <person name="Davidsen T.M."/>
            <person name="Wayne K.J."/>
            <person name="Tettelin H."/>
            <person name="Glass J.I."/>
            <person name="Rusch D."/>
            <person name="Podicherti R."/>
            <person name="Tsui H.-C.T."/>
            <person name="Winkler M.E."/>
        </authorList>
    </citation>
    <scope>NUCLEOTIDE SEQUENCE</scope>
</reference>
<dbReference type="EMBL" id="UINC01039452">
    <property type="protein sequence ID" value="SVB37951.1"/>
    <property type="molecule type" value="Genomic_DNA"/>
</dbReference>
<organism evidence="2">
    <name type="scientific">marine metagenome</name>
    <dbReference type="NCBI Taxonomy" id="408172"/>
    <lineage>
        <taxon>unclassified sequences</taxon>
        <taxon>metagenomes</taxon>
        <taxon>ecological metagenomes</taxon>
    </lineage>
</organism>
<evidence type="ECO:0000313" key="2">
    <source>
        <dbReference type="EMBL" id="SVB37951.1"/>
    </source>
</evidence>
<feature type="region of interest" description="Disordered" evidence="1">
    <location>
        <begin position="185"/>
        <end position="233"/>
    </location>
</feature>
<protein>
    <submittedName>
        <fullName evidence="2">Uncharacterized protein</fullName>
    </submittedName>
</protein>
<sequence length="275" mass="32164">MAGKFRINGQTITQKQDGTWLGPDGNKMSNESVYRIFGNKTIKQDPKTGKLNFDWDQYNNRTSEEKRRQLDHEMEFSDGAYDAKGNPRTRDYKKRPRTKYDDVEDEMGGMMDEFRGKGFWQPSPLFVPPVQALQGMSGRPRWEDIQQSRETLERDRSLFNKISPFNVQRSTIPELEEVERSGQMYRGSGFKPEHYRGEESYSTPIDQMSPPAYQPDRRQPSYNGESSGLRQLSPQEIDYMNSKVSNPPARIELERTVPRNRNIWDYLNSLKRNVQ</sequence>
<evidence type="ECO:0000256" key="1">
    <source>
        <dbReference type="SAM" id="MobiDB-lite"/>
    </source>
</evidence>
<name>A0A382DJR4_9ZZZZ</name>
<feature type="region of interest" description="Disordered" evidence="1">
    <location>
        <begin position="77"/>
        <end position="100"/>
    </location>
</feature>
<dbReference type="AlphaFoldDB" id="A0A382DJR4"/>
<proteinExistence type="predicted"/>
<feature type="region of interest" description="Disordered" evidence="1">
    <location>
        <begin position="1"/>
        <end position="25"/>
    </location>
</feature>
<feature type="compositionally biased region" description="Polar residues" evidence="1">
    <location>
        <begin position="220"/>
        <end position="233"/>
    </location>
</feature>
<accession>A0A382DJR4</accession>